<accession>A0A9W6WF35</accession>
<dbReference type="Proteomes" id="UP001165063">
    <property type="component" value="Unassembled WGS sequence"/>
</dbReference>
<evidence type="ECO:0000313" key="2">
    <source>
        <dbReference type="Proteomes" id="UP001165063"/>
    </source>
</evidence>
<dbReference type="AlphaFoldDB" id="A0A9W6WF35"/>
<comment type="caution">
    <text evidence="1">The sequence shown here is derived from an EMBL/GenBank/DDBJ whole genome shotgun (WGS) entry which is preliminary data.</text>
</comment>
<proteinExistence type="predicted"/>
<organism evidence="1 2">
    <name type="scientific">Ambrosiozyma monospora</name>
    <name type="common">Yeast</name>
    <name type="synonym">Endomycopsis monosporus</name>
    <dbReference type="NCBI Taxonomy" id="43982"/>
    <lineage>
        <taxon>Eukaryota</taxon>
        <taxon>Fungi</taxon>
        <taxon>Dikarya</taxon>
        <taxon>Ascomycota</taxon>
        <taxon>Saccharomycotina</taxon>
        <taxon>Pichiomycetes</taxon>
        <taxon>Pichiales</taxon>
        <taxon>Pichiaceae</taxon>
        <taxon>Ambrosiozyma</taxon>
    </lineage>
</organism>
<evidence type="ECO:0000313" key="1">
    <source>
        <dbReference type="EMBL" id="GME68162.1"/>
    </source>
</evidence>
<protein>
    <submittedName>
        <fullName evidence="1">Unnamed protein product</fullName>
    </submittedName>
</protein>
<sequence length="248" mass="28820">MKITKKRVHIPIQTKLQIDFPGQQVIEVSLNDLGLKTPDQFEVILKRLYSIPDIKSEQADPATYLKVGDYLDLPDMIKTALLCSKNAPIEELPNFLLFALSHDYGGYSSQCLSNCFDLLVLNYDSIAKNNFAMFQGDPKLRLFVRLGRNDQYYFEWKKCCFILGALDRLQTSIDWNENDGCLSKFKADLLLRRTLCKRINYRQFSEREMKILLKYKDSEGRPFIDSEVIIKYFSLFPKEFGTSFDQDG</sequence>
<keyword evidence="2" id="KW-1185">Reference proteome</keyword>
<reference evidence="1" key="1">
    <citation type="submission" date="2023-04" db="EMBL/GenBank/DDBJ databases">
        <title>Ambrosiozyma monospora NBRC 1965.</title>
        <authorList>
            <person name="Ichikawa N."/>
            <person name="Sato H."/>
            <person name="Tonouchi N."/>
        </authorList>
    </citation>
    <scope>NUCLEOTIDE SEQUENCE</scope>
    <source>
        <strain evidence="1">NBRC 1965</strain>
    </source>
</reference>
<name>A0A9W6WF35_AMBMO</name>
<gene>
    <name evidence="1" type="ORF">Amon01_000898000</name>
</gene>
<dbReference type="EMBL" id="BSXU01009115">
    <property type="protein sequence ID" value="GME68162.1"/>
    <property type="molecule type" value="Genomic_DNA"/>
</dbReference>